<dbReference type="Proteomes" id="UP000305888">
    <property type="component" value="Chromosome"/>
</dbReference>
<accession>A0A5B8FGQ8</accession>
<keyword evidence="3" id="KW-1185">Reference proteome</keyword>
<dbReference type="OrthoDB" id="9814445at2"/>
<reference evidence="2 3" key="1">
    <citation type="submission" date="2019-06" db="EMBL/GenBank/DDBJ databases">
        <title>Genome sequence of Rhodobacteraceae bacterium D4M1.</title>
        <authorList>
            <person name="Cao J."/>
        </authorList>
    </citation>
    <scope>NUCLEOTIDE SEQUENCE [LARGE SCALE GENOMIC DNA]</scope>
    <source>
        <strain evidence="2 3">D4M1</strain>
    </source>
</reference>
<dbReference type="AlphaFoldDB" id="A0A5B8FGQ8"/>
<dbReference type="KEGG" id="ppru:FDP22_06890"/>
<keyword evidence="1" id="KW-0812">Transmembrane</keyword>
<sequence>MTTVVVLVYHMLSALWLLILVHLVMGLLLRVRVLNYERPSVRGAWNGLSGMLDPLYRPLRRVLPGHGRVDLAPVATLFFVLGVQAMFLLAGAARLL</sequence>
<organism evidence="2 3">
    <name type="scientific">Paroceanicella profunda</name>
    <dbReference type="NCBI Taxonomy" id="2579971"/>
    <lineage>
        <taxon>Bacteria</taxon>
        <taxon>Pseudomonadati</taxon>
        <taxon>Pseudomonadota</taxon>
        <taxon>Alphaproteobacteria</taxon>
        <taxon>Rhodobacterales</taxon>
        <taxon>Paracoccaceae</taxon>
        <taxon>Paroceanicella</taxon>
    </lineage>
</organism>
<evidence type="ECO:0000313" key="2">
    <source>
        <dbReference type="EMBL" id="QDL91531.1"/>
    </source>
</evidence>
<dbReference type="Pfam" id="PF02325">
    <property type="entry name" value="CCB3_YggT"/>
    <property type="match status" value="1"/>
</dbReference>
<evidence type="ECO:0000256" key="1">
    <source>
        <dbReference type="SAM" id="Phobius"/>
    </source>
</evidence>
<proteinExistence type="predicted"/>
<feature type="transmembrane region" description="Helical" evidence="1">
    <location>
        <begin position="71"/>
        <end position="93"/>
    </location>
</feature>
<keyword evidence="1" id="KW-1133">Transmembrane helix</keyword>
<evidence type="ECO:0000313" key="3">
    <source>
        <dbReference type="Proteomes" id="UP000305888"/>
    </source>
</evidence>
<dbReference type="GO" id="GO:0016020">
    <property type="term" value="C:membrane"/>
    <property type="evidence" value="ECO:0007669"/>
    <property type="project" value="InterPro"/>
</dbReference>
<dbReference type="EMBL" id="CP040818">
    <property type="protein sequence ID" value="QDL91531.1"/>
    <property type="molecule type" value="Genomic_DNA"/>
</dbReference>
<dbReference type="InterPro" id="IPR003425">
    <property type="entry name" value="CCB3/YggT"/>
</dbReference>
<protein>
    <submittedName>
        <fullName evidence="2">YggT family protein</fullName>
    </submittedName>
</protein>
<dbReference type="RefSeq" id="WP_138572435.1">
    <property type="nucleotide sequence ID" value="NZ_CP040818.1"/>
</dbReference>
<feature type="transmembrane region" description="Helical" evidence="1">
    <location>
        <begin position="6"/>
        <end position="29"/>
    </location>
</feature>
<name>A0A5B8FGQ8_9RHOB</name>
<gene>
    <name evidence="2" type="ORF">FDP22_06890</name>
</gene>
<keyword evidence="1" id="KW-0472">Membrane</keyword>